<protein>
    <submittedName>
        <fullName evidence="2">Uncharacterized protein</fullName>
    </submittedName>
</protein>
<keyword evidence="3" id="KW-1185">Reference proteome</keyword>
<dbReference type="AlphaFoldDB" id="A0A919AEB9"/>
<organism evidence="2 3">
    <name type="scientific">Streptomyces spiralis</name>
    <dbReference type="NCBI Taxonomy" id="66376"/>
    <lineage>
        <taxon>Bacteria</taxon>
        <taxon>Bacillati</taxon>
        <taxon>Actinomycetota</taxon>
        <taxon>Actinomycetes</taxon>
        <taxon>Kitasatosporales</taxon>
        <taxon>Streptomycetaceae</taxon>
        <taxon>Streptomyces</taxon>
    </lineage>
</organism>
<feature type="region of interest" description="Disordered" evidence="1">
    <location>
        <begin position="1"/>
        <end position="27"/>
    </location>
</feature>
<sequence length="80" mass="8623">MTTRPAPSGRFSPGSARYGRHALSPQDSMKVTSSGYVLEFPHVLEGLRATAAQCKNPAHLDFVTTAITALEEEGRTPYTS</sequence>
<proteinExistence type="predicted"/>
<accession>A0A919AEB9</accession>
<dbReference type="EMBL" id="BNBC01000040">
    <property type="protein sequence ID" value="GHF00806.1"/>
    <property type="molecule type" value="Genomic_DNA"/>
</dbReference>
<name>A0A919AEB9_9ACTN</name>
<evidence type="ECO:0000313" key="3">
    <source>
        <dbReference type="Proteomes" id="UP000641386"/>
    </source>
</evidence>
<reference evidence="2" key="1">
    <citation type="journal article" date="2014" name="Int. J. Syst. Evol. Microbiol.">
        <title>Complete genome sequence of Corynebacterium casei LMG S-19264T (=DSM 44701T), isolated from a smear-ripened cheese.</title>
        <authorList>
            <consortium name="US DOE Joint Genome Institute (JGI-PGF)"/>
            <person name="Walter F."/>
            <person name="Albersmeier A."/>
            <person name="Kalinowski J."/>
            <person name="Ruckert C."/>
        </authorList>
    </citation>
    <scope>NUCLEOTIDE SEQUENCE</scope>
    <source>
        <strain evidence="2">JCM 3302</strain>
    </source>
</reference>
<dbReference type="RefSeq" id="WP_229903897.1">
    <property type="nucleotide sequence ID" value="NZ_BNBC01000040.1"/>
</dbReference>
<comment type="caution">
    <text evidence="2">The sequence shown here is derived from an EMBL/GenBank/DDBJ whole genome shotgun (WGS) entry which is preliminary data.</text>
</comment>
<evidence type="ECO:0000313" key="2">
    <source>
        <dbReference type="EMBL" id="GHF00806.1"/>
    </source>
</evidence>
<evidence type="ECO:0000256" key="1">
    <source>
        <dbReference type="SAM" id="MobiDB-lite"/>
    </source>
</evidence>
<gene>
    <name evidence="2" type="ORF">GCM10014715_66240</name>
</gene>
<dbReference type="Proteomes" id="UP000641386">
    <property type="component" value="Unassembled WGS sequence"/>
</dbReference>
<reference evidence="2" key="2">
    <citation type="submission" date="2020-09" db="EMBL/GenBank/DDBJ databases">
        <authorList>
            <person name="Sun Q."/>
            <person name="Ohkuma M."/>
        </authorList>
    </citation>
    <scope>NUCLEOTIDE SEQUENCE</scope>
    <source>
        <strain evidence="2">JCM 3302</strain>
    </source>
</reference>